<dbReference type="EMBL" id="FNQM01000015">
    <property type="protein sequence ID" value="SEA86789.1"/>
    <property type="molecule type" value="Genomic_DNA"/>
</dbReference>
<dbReference type="Pfam" id="PF06986">
    <property type="entry name" value="F_T4SS_TraN"/>
    <property type="match status" value="2"/>
</dbReference>
<protein>
    <submittedName>
        <fullName evidence="3">Type-1V conjugative transfer system mating pair stabilisation</fullName>
    </submittedName>
</protein>
<sequence length="913" mass="94920">MTRAAAIPALARAARCGVTVVAAAAHLAVLTAPAFADPMQDRAAEGQGFANTLIVDPATLARLNTDGTAVSLYPDAASPRVVDLADLFPASGGPTVVDPRAFYGDDEAARTAGVAAAGALEGATTPPGAAWRTAAGSRDRAGVDLRDDPVLDQTKALVGSLDALATEFTACAPVDSFKPRDIVNRVTTERTCLRVSAPSGVVEMLHDLDMSVDMQALSFATPQRVDRVEVDFLAGERRIFWSTSVTEEVCEYRESGSETGVGSEVCEDVTTVTPRVSVAPAPAWDFDAFCGPDADRVATVAREYFEATGVTRTLGPGDRPDCANGLTYSATLTGAACWTQTRFVGGDDGEWVTETVCPSGAVDLDLAITIIEADAWRLTSTVDGVLALQASGCSPALTTVAGGALTSARCLNLGGGEICPGDLAFDLIRPPPFDPGETVVSRLAMRVQADLATCTPVVSPTETCAPLVADPACTYRTTWPVGGAGGMHEDVYDCETARTVRTAAATGALSCPPVVRGLEGDLVTPVYETNTSFHEVAAELAALQFTSMDTACGDESDASVDPLECTVFEGERRTCKVAAFGVVDCCESPGGISLAQYLQLAFAMGELEGAVSALDPNTALSGAWEVVTGPFDAAYDVVLEGFGSAWNSVTGSELAFIDDLVRDGVIGTLKQQLMNQTAQWIATTFGDAAANALFVSATSTAGSVVPASTGGVVAGNVALAPALATAASVLSVVMIAYAIYQVAVLIATIVWACSDQELETAVKRELKSCRYNGQYCASSFFGVCLERRRSYCCFASPLSRIMQEQIRLQTGAGWGTARNPQCGGMSVADLQAIDFATLDLGEWMDILLDTGVMPDGADATIAAMTGAGRSLADAAPADMPRLDVVDRTLSRTGGVAVGDIEDAAQRQIRGELE</sequence>
<evidence type="ECO:0000313" key="3">
    <source>
        <dbReference type="EMBL" id="SEA86789.1"/>
    </source>
</evidence>
<keyword evidence="1" id="KW-1133">Transmembrane helix</keyword>
<gene>
    <name evidence="3" type="ORF">SAMN05444370_11518</name>
</gene>
<evidence type="ECO:0000313" key="4">
    <source>
        <dbReference type="Proteomes" id="UP000198703"/>
    </source>
</evidence>
<evidence type="ECO:0000256" key="1">
    <source>
        <dbReference type="SAM" id="Phobius"/>
    </source>
</evidence>
<proteinExistence type="predicted"/>
<keyword evidence="4" id="KW-1185">Reference proteome</keyword>
<dbReference type="Proteomes" id="UP000198703">
    <property type="component" value="Unassembled WGS sequence"/>
</dbReference>
<keyword evidence="1" id="KW-0472">Membrane</keyword>
<dbReference type="OrthoDB" id="5297981at2"/>
<dbReference type="InterPro" id="IPR014121">
    <property type="entry name" value="TraN_Ftype"/>
</dbReference>
<keyword evidence="1" id="KW-0812">Transmembrane</keyword>
<dbReference type="RefSeq" id="WP_093255391.1">
    <property type="nucleotide sequence ID" value="NZ_FNQM01000015.1"/>
</dbReference>
<reference evidence="3 4" key="1">
    <citation type="submission" date="2016-10" db="EMBL/GenBank/DDBJ databases">
        <authorList>
            <person name="de Groot N.N."/>
        </authorList>
    </citation>
    <scope>NUCLEOTIDE SEQUENCE [LARGE SCALE GENOMIC DNA]</scope>
    <source>
        <strain evidence="3 4">DSM 15345</strain>
    </source>
</reference>
<keyword evidence="2" id="KW-0732">Signal</keyword>
<dbReference type="STRING" id="89524.SAMN05444370_11518"/>
<feature type="signal peptide" evidence="2">
    <location>
        <begin position="1"/>
        <end position="36"/>
    </location>
</feature>
<evidence type="ECO:0000256" key="2">
    <source>
        <dbReference type="SAM" id="SignalP"/>
    </source>
</evidence>
<accession>A0A1H4EPL1</accession>
<feature type="transmembrane region" description="Helical" evidence="1">
    <location>
        <begin position="729"/>
        <end position="754"/>
    </location>
</feature>
<organism evidence="3 4">
    <name type="scientific">Rubrimonas cliftonensis</name>
    <dbReference type="NCBI Taxonomy" id="89524"/>
    <lineage>
        <taxon>Bacteria</taxon>
        <taxon>Pseudomonadati</taxon>
        <taxon>Pseudomonadota</taxon>
        <taxon>Alphaproteobacteria</taxon>
        <taxon>Rhodobacterales</taxon>
        <taxon>Paracoccaceae</taxon>
        <taxon>Rubrimonas</taxon>
    </lineage>
</organism>
<name>A0A1H4EPL1_9RHOB</name>
<dbReference type="AlphaFoldDB" id="A0A1H4EPL1"/>
<feature type="chain" id="PRO_5011575928" evidence="2">
    <location>
        <begin position="37"/>
        <end position="913"/>
    </location>
</feature>